<organism evidence="2 3">
    <name type="scientific">Caproicibacterium argilliputei</name>
    <dbReference type="NCBI Taxonomy" id="3030016"/>
    <lineage>
        <taxon>Bacteria</taxon>
        <taxon>Bacillati</taxon>
        <taxon>Bacillota</taxon>
        <taxon>Clostridia</taxon>
        <taxon>Eubacteriales</taxon>
        <taxon>Oscillospiraceae</taxon>
        <taxon>Caproicibacterium</taxon>
    </lineage>
</organism>
<protein>
    <recommendedName>
        <fullName evidence="4">PilZ domain-containing protein</fullName>
    </recommendedName>
</protein>
<evidence type="ECO:0008006" key="4">
    <source>
        <dbReference type="Google" id="ProtNLM"/>
    </source>
</evidence>
<reference evidence="3" key="3">
    <citation type="submission" date="2024-06" db="EMBL/GenBank/DDBJ databases">
        <authorList>
            <person name="Zeng C."/>
        </authorList>
    </citation>
    <scope>NUCLEOTIDE SEQUENCE [LARGE SCALE GENOMIC DNA]</scope>
    <source>
        <strain evidence="3">ZCY20-5</strain>
    </source>
</reference>
<reference evidence="3" key="1">
    <citation type="submission" date="2024-06" db="EMBL/GenBank/DDBJ databases">
        <title>Caproicibacterium argilliputei sp. nov, a novel caproic acid producing anaerobic bacterium isolated from pit mud.</title>
        <authorList>
            <person name="Zeng C."/>
        </authorList>
    </citation>
    <scope>NUCLEOTIDE SEQUENCE [LARGE SCALE GENOMIC DNA]</scope>
    <source>
        <strain evidence="3">ZCY20-5</strain>
    </source>
</reference>
<gene>
    <name evidence="2" type="ORF">PXC00_08605</name>
</gene>
<keyword evidence="3" id="KW-1185">Reference proteome</keyword>
<dbReference type="AlphaFoldDB" id="A0AA97D920"/>
<dbReference type="Proteomes" id="UP001300604">
    <property type="component" value="Chromosome"/>
</dbReference>
<dbReference type="RefSeq" id="WP_275843908.1">
    <property type="nucleotide sequence ID" value="NZ_CP135996.1"/>
</dbReference>
<dbReference type="EMBL" id="CP135996">
    <property type="protein sequence ID" value="WOC31285.1"/>
    <property type="molecule type" value="Genomic_DNA"/>
</dbReference>
<name>A0AA97D920_9FIRM</name>
<sequence>MHETKGRRGFPAVLKDMSEKVLAEGEATVFAESRSIDFSSDFVPMYRMGTNLQVARIFEGKEIHLFTGEVFISDKNLIRLVSITDRLLPGSEYVYFSETKIPAVLTLVQRRREPQPPKKRFSFRRKKKQEPVQEPESVYAITVSALSGRQLEFTSNQIFEIGDRFRATFQLPEEIRDLPLFISQAFAFGKGCMYRCSFEEMEPDRRLALDQFVRNMNQQENSFFPKEEAHGKETEEPASHS</sequence>
<evidence type="ECO:0000313" key="3">
    <source>
        <dbReference type="Proteomes" id="UP001300604"/>
    </source>
</evidence>
<evidence type="ECO:0000313" key="2">
    <source>
        <dbReference type="EMBL" id="WOC31285.1"/>
    </source>
</evidence>
<feature type="region of interest" description="Disordered" evidence="1">
    <location>
        <begin position="220"/>
        <end position="241"/>
    </location>
</feature>
<reference evidence="2 3" key="2">
    <citation type="submission" date="2024-06" db="EMBL/GenBank/DDBJ databases">
        <title>Caproicibacterium argilliputei sp. nov, a novel caproic acid producing anaerobic bacterium isolated from pit mud.</title>
        <authorList>
            <person name="Xia S."/>
        </authorList>
    </citation>
    <scope>NUCLEOTIDE SEQUENCE [LARGE SCALE GENOMIC DNA]</scope>
    <source>
        <strain evidence="2 3">ZCY20-5</strain>
    </source>
</reference>
<dbReference type="KEGG" id="carl:PXC00_08605"/>
<proteinExistence type="predicted"/>
<feature type="compositionally biased region" description="Basic and acidic residues" evidence="1">
    <location>
        <begin position="225"/>
        <end position="241"/>
    </location>
</feature>
<accession>A0AA97D920</accession>
<evidence type="ECO:0000256" key="1">
    <source>
        <dbReference type="SAM" id="MobiDB-lite"/>
    </source>
</evidence>